<feature type="region of interest" description="Disordered" evidence="2">
    <location>
        <begin position="165"/>
        <end position="187"/>
    </location>
</feature>
<protein>
    <submittedName>
        <fullName evidence="3">Uncharacterized protein</fullName>
    </submittedName>
</protein>
<feature type="compositionally biased region" description="Basic and acidic residues" evidence="2">
    <location>
        <begin position="171"/>
        <end position="187"/>
    </location>
</feature>
<dbReference type="AlphaFoldDB" id="A0A367YKP6"/>
<feature type="coiled-coil region" evidence="1">
    <location>
        <begin position="265"/>
        <end position="299"/>
    </location>
</feature>
<name>A0A367YKP6_9ASCO</name>
<gene>
    <name evidence="3" type="ORF">Cantr_02121</name>
</gene>
<evidence type="ECO:0000313" key="4">
    <source>
        <dbReference type="Proteomes" id="UP000253472"/>
    </source>
</evidence>
<dbReference type="OrthoDB" id="4052563at2759"/>
<accession>A0A367YKP6</accession>
<keyword evidence="4" id="KW-1185">Reference proteome</keyword>
<reference evidence="3 4" key="1">
    <citation type="submission" date="2018-06" db="EMBL/GenBank/DDBJ databases">
        <title>Whole genome sequencing of Candida tropicalis (genome annotated by CSBL at Korea University).</title>
        <authorList>
            <person name="Ahn J."/>
        </authorList>
    </citation>
    <scope>NUCLEOTIDE SEQUENCE [LARGE SCALE GENOMIC DNA]</scope>
    <source>
        <strain evidence="3 4">ATCC 20962</strain>
    </source>
</reference>
<feature type="coiled-coil region" evidence="1">
    <location>
        <begin position="700"/>
        <end position="727"/>
    </location>
</feature>
<sequence length="738" mass="84821">MSTSEQFDSTIHDVVSTNQPQGSIIDEQIITFKRVQDLSINPRSDEHNMNFHGALTLPSRDQSSPFISHPGSPITEITPRCSSSPSATIRNSYTPEHPIDDVLNLQARVSLLNISKSEPTATLANPSVDGFAHDDVLTIDSLSPRRSTKSTKNLSMWRHMRPMMPQQNPVFRDDPDLKHRERDTRTTSREEYLNKELIELKIKYVKLREFLIDLVDKSSKDPSHIRDILAHSENRAASDLEMKLQSSQIQYDEAMKLNSDLHASLSTFESKLRDKETQIEHLQSQLHSVRASIDDLIKATMNAKGAGVLSDHALQLHLLPNLEEKLDALKQAILARLETVPLTHSTLNSLGCIEESVDTVQQLLLRISNLEVYHQNERDHLKAEISMHRSESNRIRRTFEIMTSKFNELKNFVDSKESRITDDSAKIREYELVISELQSELQILKQSNSVIQSSPNRSQDQPDVMTNRVGDLSMKLQQKNIELRKQLEVSTNLKIQLENSLQKERGLRTEHIKLTTAADVLRKENENLAAKLDAANINLESIKKKMASMEFRYKEFLLFDAAEFKKLIQSYDKIADDRSLTDSKSKYEKLYPKINEMKPFDDSNDIESQQSHTEITSIHNSIFEFFVRATDILINDHIGLLLKETDNQEIKKLRDQVEKLSKDNESLQDELSKHEFGLEEDSLSPISKLRTSVLTQKWKAERERRILEDLEAKKRFHEMEMEIQKLKELNSSRKGGDV</sequence>
<keyword evidence="1" id="KW-0175">Coiled coil</keyword>
<comment type="caution">
    <text evidence="3">The sequence shown here is derived from an EMBL/GenBank/DDBJ whole genome shotgun (WGS) entry which is preliminary data.</text>
</comment>
<dbReference type="STRING" id="5486.A0A367YKP6"/>
<feature type="coiled-coil region" evidence="1">
    <location>
        <begin position="643"/>
        <end position="670"/>
    </location>
</feature>
<organism evidence="3 4">
    <name type="scientific">Candida viswanathii</name>
    <dbReference type="NCBI Taxonomy" id="5486"/>
    <lineage>
        <taxon>Eukaryota</taxon>
        <taxon>Fungi</taxon>
        <taxon>Dikarya</taxon>
        <taxon>Ascomycota</taxon>
        <taxon>Saccharomycotina</taxon>
        <taxon>Pichiomycetes</taxon>
        <taxon>Debaryomycetaceae</taxon>
        <taxon>Candida/Lodderomyces clade</taxon>
        <taxon>Candida</taxon>
    </lineage>
</organism>
<feature type="coiled-coil region" evidence="1">
    <location>
        <begin position="518"/>
        <end position="552"/>
    </location>
</feature>
<proteinExistence type="predicted"/>
<evidence type="ECO:0000313" key="3">
    <source>
        <dbReference type="EMBL" id="RCK66455.1"/>
    </source>
</evidence>
<dbReference type="Proteomes" id="UP000253472">
    <property type="component" value="Unassembled WGS sequence"/>
</dbReference>
<evidence type="ECO:0000256" key="2">
    <source>
        <dbReference type="SAM" id="MobiDB-lite"/>
    </source>
</evidence>
<dbReference type="EMBL" id="QLNQ01000015">
    <property type="protein sequence ID" value="RCK66455.1"/>
    <property type="molecule type" value="Genomic_DNA"/>
</dbReference>
<evidence type="ECO:0000256" key="1">
    <source>
        <dbReference type="SAM" id="Coils"/>
    </source>
</evidence>